<dbReference type="PANTHER" id="PTHR43441">
    <property type="entry name" value="RIBOSOMAL-PROTEIN-SERINE ACETYLTRANSFERASE"/>
    <property type="match status" value="1"/>
</dbReference>
<proteinExistence type="predicted"/>
<gene>
    <name evidence="2" type="ORF">CDN99_02720</name>
</gene>
<dbReference type="PROSITE" id="PS51186">
    <property type="entry name" value="GNAT"/>
    <property type="match status" value="1"/>
</dbReference>
<keyword evidence="3" id="KW-1185">Reference proteome</keyword>
<dbReference type="OrthoDB" id="5292292at2"/>
<dbReference type="InterPro" id="IPR000182">
    <property type="entry name" value="GNAT_dom"/>
</dbReference>
<dbReference type="InterPro" id="IPR016181">
    <property type="entry name" value="Acyl_CoA_acyltransferase"/>
</dbReference>
<dbReference type="SUPFAM" id="SSF55729">
    <property type="entry name" value="Acyl-CoA N-acyltransferases (Nat)"/>
    <property type="match status" value="1"/>
</dbReference>
<dbReference type="Gene3D" id="3.40.630.30">
    <property type="match status" value="1"/>
</dbReference>
<comment type="caution">
    <text evidence="2">The sequence shown here is derived from an EMBL/GenBank/DDBJ whole genome shotgun (WGS) entry which is preliminary data.</text>
</comment>
<evidence type="ECO:0000259" key="1">
    <source>
        <dbReference type="PROSITE" id="PS51186"/>
    </source>
</evidence>
<sequence>MLACAKQLTGEVWDGGPAPTTAAAPVTLTEGDLILRPYRPADLAEFVTAVRESHASIGRWMKWAHAGFSEADGAAWFDACARGWEARTAFEFGIFDRESGAFVGGGGLNSLHAAHPFCNLGYWVRDSRHRQGAASAAVRALSRHAFEVLKMARVEIVVAEGNEPSLAVARRCGAQHEGLLRNRILGVDGQPWDAHMFSLVAPATR</sequence>
<dbReference type="Proteomes" id="UP000197468">
    <property type="component" value="Unassembled WGS sequence"/>
</dbReference>
<dbReference type="PANTHER" id="PTHR43441:SF10">
    <property type="entry name" value="ACETYLTRANSFERASE"/>
    <property type="match status" value="1"/>
</dbReference>
<protein>
    <recommendedName>
        <fullName evidence="1">N-acetyltransferase domain-containing protein</fullName>
    </recommendedName>
</protein>
<reference evidence="2 3" key="1">
    <citation type="journal article" date="2008" name="Int. J. Syst. Evol. Microbiol.">
        <title>Description of Roseateles aquatilis sp. nov. and Roseateles terrae sp. nov., in the class Betaproteobacteria, and emended description of the genus Roseateles.</title>
        <authorList>
            <person name="Gomila M."/>
            <person name="Bowien B."/>
            <person name="Falsen E."/>
            <person name="Moore E.R."/>
            <person name="Lalucat J."/>
        </authorList>
    </citation>
    <scope>NUCLEOTIDE SEQUENCE [LARGE SCALE GENOMIC DNA]</scope>
    <source>
        <strain evidence="2 3">CCUG 48205</strain>
    </source>
</reference>
<dbReference type="GO" id="GO:0005737">
    <property type="term" value="C:cytoplasm"/>
    <property type="evidence" value="ECO:0007669"/>
    <property type="project" value="TreeGrafter"/>
</dbReference>
<dbReference type="EMBL" id="NIOF01000001">
    <property type="protein sequence ID" value="OWQ93926.1"/>
    <property type="molecule type" value="Genomic_DNA"/>
</dbReference>
<dbReference type="Pfam" id="PF13302">
    <property type="entry name" value="Acetyltransf_3"/>
    <property type="match status" value="1"/>
</dbReference>
<dbReference type="InterPro" id="IPR051908">
    <property type="entry name" value="Ribosomal_N-acetyltransferase"/>
</dbReference>
<evidence type="ECO:0000313" key="3">
    <source>
        <dbReference type="Proteomes" id="UP000197468"/>
    </source>
</evidence>
<organism evidence="2 3">
    <name type="scientific">Roseateles aquatilis</name>
    <dbReference type="NCBI Taxonomy" id="431061"/>
    <lineage>
        <taxon>Bacteria</taxon>
        <taxon>Pseudomonadati</taxon>
        <taxon>Pseudomonadota</taxon>
        <taxon>Betaproteobacteria</taxon>
        <taxon>Burkholderiales</taxon>
        <taxon>Sphaerotilaceae</taxon>
        <taxon>Roseateles</taxon>
    </lineage>
</organism>
<evidence type="ECO:0000313" key="2">
    <source>
        <dbReference type="EMBL" id="OWQ93926.1"/>
    </source>
</evidence>
<name>A0A246JMR5_9BURK</name>
<dbReference type="GO" id="GO:1990189">
    <property type="term" value="F:protein N-terminal-serine acetyltransferase activity"/>
    <property type="evidence" value="ECO:0007669"/>
    <property type="project" value="TreeGrafter"/>
</dbReference>
<accession>A0A246JMR5</accession>
<feature type="domain" description="N-acetyltransferase" evidence="1">
    <location>
        <begin position="33"/>
        <end position="193"/>
    </location>
</feature>
<dbReference type="GO" id="GO:0008999">
    <property type="term" value="F:protein-N-terminal-alanine acetyltransferase activity"/>
    <property type="evidence" value="ECO:0007669"/>
    <property type="project" value="TreeGrafter"/>
</dbReference>
<dbReference type="AlphaFoldDB" id="A0A246JMR5"/>